<reference evidence="2" key="1">
    <citation type="submission" date="2021-03" db="EMBL/GenBank/DDBJ databases">
        <title>Draft genome sequence of rust myrtle Austropuccinia psidii MF-1, a brazilian biotype.</title>
        <authorList>
            <person name="Quecine M.C."/>
            <person name="Pachon D.M.R."/>
            <person name="Bonatelli M.L."/>
            <person name="Correr F.H."/>
            <person name="Franceschini L.M."/>
            <person name="Leite T.F."/>
            <person name="Margarido G.R.A."/>
            <person name="Almeida C.A."/>
            <person name="Ferrarezi J.A."/>
            <person name="Labate C.A."/>
        </authorList>
    </citation>
    <scope>NUCLEOTIDE SEQUENCE</scope>
    <source>
        <strain evidence="2">MF-1</strain>
    </source>
</reference>
<feature type="region of interest" description="Disordered" evidence="1">
    <location>
        <begin position="174"/>
        <end position="251"/>
    </location>
</feature>
<proteinExistence type="predicted"/>
<organism evidence="2 3">
    <name type="scientific">Austropuccinia psidii MF-1</name>
    <dbReference type="NCBI Taxonomy" id="1389203"/>
    <lineage>
        <taxon>Eukaryota</taxon>
        <taxon>Fungi</taxon>
        <taxon>Dikarya</taxon>
        <taxon>Basidiomycota</taxon>
        <taxon>Pucciniomycotina</taxon>
        <taxon>Pucciniomycetes</taxon>
        <taxon>Pucciniales</taxon>
        <taxon>Sphaerophragmiaceae</taxon>
        <taxon>Austropuccinia</taxon>
    </lineage>
</organism>
<feature type="compositionally biased region" description="Polar residues" evidence="1">
    <location>
        <begin position="40"/>
        <end position="53"/>
    </location>
</feature>
<evidence type="ECO:0000313" key="2">
    <source>
        <dbReference type="EMBL" id="MBW0584528.1"/>
    </source>
</evidence>
<gene>
    <name evidence="2" type="ORF">O181_124243</name>
</gene>
<sequence>MVTDSVKDTLPVQNLQKQNMETVLKCKLLKEALYLRQDKPNSPQKVNGSSYSVQPDGPGQERGKTRTRPAKSSSRKTHLEDARTSPHSPRFVPTNFNVNPEPELNEGSALRVEPLSSGSHRNISVPVHKLVQSHKRRGVGNMPKPLAGGHKIPLIHQELSGSGEDHRALRRVEPIVLQSQDQKKELEMTPALEEGPVASISSKPAPETSKEKTKGPQKKNKGTKSHQGKGKGKENWHRPYPQGCRIPKLEPSALDSVFNMARTLMEFIDKEQERMNRTFPHK</sequence>
<name>A0A9Q3KNA8_9BASI</name>
<evidence type="ECO:0000313" key="3">
    <source>
        <dbReference type="Proteomes" id="UP000765509"/>
    </source>
</evidence>
<feature type="compositionally biased region" description="Basic residues" evidence="1">
    <location>
        <begin position="215"/>
        <end position="230"/>
    </location>
</feature>
<feature type="compositionally biased region" description="Basic residues" evidence="1">
    <location>
        <begin position="65"/>
        <end position="76"/>
    </location>
</feature>
<dbReference type="AlphaFoldDB" id="A0A9Q3KNA8"/>
<dbReference type="Proteomes" id="UP000765509">
    <property type="component" value="Unassembled WGS sequence"/>
</dbReference>
<dbReference type="EMBL" id="AVOT02118223">
    <property type="protein sequence ID" value="MBW0584528.1"/>
    <property type="molecule type" value="Genomic_DNA"/>
</dbReference>
<comment type="caution">
    <text evidence="2">The sequence shown here is derived from an EMBL/GenBank/DDBJ whole genome shotgun (WGS) entry which is preliminary data.</text>
</comment>
<protein>
    <submittedName>
        <fullName evidence="2">Uncharacterized protein</fullName>
    </submittedName>
</protein>
<evidence type="ECO:0000256" key="1">
    <source>
        <dbReference type="SAM" id="MobiDB-lite"/>
    </source>
</evidence>
<keyword evidence="3" id="KW-1185">Reference proteome</keyword>
<accession>A0A9Q3KNA8</accession>
<feature type="region of interest" description="Disordered" evidence="1">
    <location>
        <begin position="37"/>
        <end position="104"/>
    </location>
</feature>